<dbReference type="InterPro" id="IPR007546">
    <property type="entry name" value="DUF503"/>
</dbReference>
<evidence type="ECO:0008006" key="3">
    <source>
        <dbReference type="Google" id="ProtNLM"/>
    </source>
</evidence>
<reference evidence="1 2" key="1">
    <citation type="submission" date="2016-10" db="EMBL/GenBank/DDBJ databases">
        <authorList>
            <person name="de Groot N.N."/>
        </authorList>
    </citation>
    <scope>NUCLEOTIDE SEQUENCE [LARGE SCALE GENOMIC DNA]</scope>
    <source>
        <strain evidence="2">P4B,CCM 7963,CECT 7998,DSM 25260,IBRC-M 10614,KCTC 13821</strain>
    </source>
</reference>
<protein>
    <recommendedName>
        <fullName evidence="3">YlxP-like protein</fullName>
    </recommendedName>
</protein>
<sequence>MIGAVHCECLIYQAQSLKEKRAVLKSITARLKQKLNVSAAEMDYQNLWQRTAISVVTINQEKSIVEKELQAALDMIDQMPEIERTVTEYEWL</sequence>
<name>A0A1G8GHL2_9BACI</name>
<accession>A0A1G8GHL2</accession>
<evidence type="ECO:0000313" key="1">
    <source>
        <dbReference type="EMBL" id="SDH93816.1"/>
    </source>
</evidence>
<dbReference type="PANTHER" id="PTHR36441">
    <property type="entry name" value="HYPOTHETICAL CYTOSOLIC PROTEIN"/>
    <property type="match status" value="1"/>
</dbReference>
<dbReference type="AlphaFoldDB" id="A0A1G8GHL2"/>
<dbReference type="InterPro" id="IPR036746">
    <property type="entry name" value="TT1725-like_sf"/>
</dbReference>
<dbReference type="Pfam" id="PF04456">
    <property type="entry name" value="DUF503"/>
    <property type="match status" value="1"/>
</dbReference>
<organism evidence="1 2">
    <name type="scientific">Alteribacillus bidgolensis</name>
    <dbReference type="NCBI Taxonomy" id="930129"/>
    <lineage>
        <taxon>Bacteria</taxon>
        <taxon>Bacillati</taxon>
        <taxon>Bacillota</taxon>
        <taxon>Bacilli</taxon>
        <taxon>Bacillales</taxon>
        <taxon>Bacillaceae</taxon>
        <taxon>Alteribacillus</taxon>
    </lineage>
</organism>
<gene>
    <name evidence="1" type="ORF">SAMN05216352_103404</name>
</gene>
<dbReference type="Gene3D" id="3.30.70.1120">
    <property type="entry name" value="TT1725-like"/>
    <property type="match status" value="1"/>
</dbReference>
<dbReference type="STRING" id="930129.SAMN05216352_103404"/>
<dbReference type="RefSeq" id="WP_091583113.1">
    <property type="nucleotide sequence ID" value="NZ_FNDU01000003.1"/>
</dbReference>
<dbReference type="OrthoDB" id="9809023at2"/>
<dbReference type="SUPFAM" id="SSF103007">
    <property type="entry name" value="Hypothetical protein TT1725"/>
    <property type="match status" value="1"/>
</dbReference>
<evidence type="ECO:0000313" key="2">
    <source>
        <dbReference type="Proteomes" id="UP000199017"/>
    </source>
</evidence>
<dbReference type="EMBL" id="FNDU01000003">
    <property type="protein sequence ID" value="SDH93816.1"/>
    <property type="molecule type" value="Genomic_DNA"/>
</dbReference>
<keyword evidence="2" id="KW-1185">Reference proteome</keyword>
<proteinExistence type="predicted"/>
<dbReference type="PANTHER" id="PTHR36441:SF1">
    <property type="entry name" value="DUF503 DOMAIN-CONTAINING PROTEIN"/>
    <property type="match status" value="1"/>
</dbReference>
<dbReference type="Proteomes" id="UP000199017">
    <property type="component" value="Unassembled WGS sequence"/>
</dbReference>